<dbReference type="Proteomes" id="UP000800200">
    <property type="component" value="Unassembled WGS sequence"/>
</dbReference>
<dbReference type="PANTHER" id="PTHR39614">
    <property type="entry name" value="INTEGRAL MEMBRANE PROTEIN"/>
    <property type="match status" value="1"/>
</dbReference>
<dbReference type="PANTHER" id="PTHR39614:SF2">
    <property type="entry name" value="INTEGRAL MEMBRANE PROTEIN"/>
    <property type="match status" value="1"/>
</dbReference>
<keyword evidence="2" id="KW-0812">Transmembrane</keyword>
<feature type="transmembrane region" description="Helical" evidence="2">
    <location>
        <begin position="212"/>
        <end position="234"/>
    </location>
</feature>
<feature type="region of interest" description="Disordered" evidence="1">
    <location>
        <begin position="307"/>
        <end position="363"/>
    </location>
</feature>
<reference evidence="4" key="1">
    <citation type="journal article" date="2020" name="Stud. Mycol.">
        <title>101 Dothideomycetes genomes: a test case for predicting lifestyles and emergence of pathogens.</title>
        <authorList>
            <person name="Haridas S."/>
            <person name="Albert R."/>
            <person name="Binder M."/>
            <person name="Bloem J."/>
            <person name="Labutti K."/>
            <person name="Salamov A."/>
            <person name="Andreopoulos B."/>
            <person name="Baker S."/>
            <person name="Barry K."/>
            <person name="Bills G."/>
            <person name="Bluhm B."/>
            <person name="Cannon C."/>
            <person name="Castanera R."/>
            <person name="Culley D."/>
            <person name="Daum C."/>
            <person name="Ezra D."/>
            <person name="Gonzalez J."/>
            <person name="Henrissat B."/>
            <person name="Kuo A."/>
            <person name="Liang C."/>
            <person name="Lipzen A."/>
            <person name="Lutzoni F."/>
            <person name="Magnuson J."/>
            <person name="Mondo S."/>
            <person name="Nolan M."/>
            <person name="Ohm R."/>
            <person name="Pangilinan J."/>
            <person name="Park H.-J."/>
            <person name="Ramirez L."/>
            <person name="Alfaro M."/>
            <person name="Sun H."/>
            <person name="Tritt A."/>
            <person name="Yoshinaga Y."/>
            <person name="Zwiers L.-H."/>
            <person name="Turgeon B."/>
            <person name="Goodwin S."/>
            <person name="Spatafora J."/>
            <person name="Crous P."/>
            <person name="Grigoriev I."/>
        </authorList>
    </citation>
    <scope>NUCLEOTIDE SEQUENCE</scope>
    <source>
        <strain evidence="4">CBS 207.26</strain>
    </source>
</reference>
<keyword evidence="5" id="KW-1185">Reference proteome</keyword>
<feature type="transmembrane region" description="Helical" evidence="2">
    <location>
        <begin position="54"/>
        <end position="78"/>
    </location>
</feature>
<feature type="transmembrane region" description="Helical" evidence="2">
    <location>
        <begin position="130"/>
        <end position="154"/>
    </location>
</feature>
<dbReference type="OrthoDB" id="3897607at2759"/>
<accession>A0A6A6EAB6</accession>
<evidence type="ECO:0000256" key="2">
    <source>
        <dbReference type="SAM" id="Phobius"/>
    </source>
</evidence>
<feature type="transmembrane region" description="Helical" evidence="2">
    <location>
        <begin position="98"/>
        <end position="118"/>
    </location>
</feature>
<name>A0A6A6EAB6_9PEZI</name>
<feature type="transmembrane region" description="Helical" evidence="2">
    <location>
        <begin position="174"/>
        <end position="200"/>
    </location>
</feature>
<dbReference type="Pfam" id="PF20684">
    <property type="entry name" value="Fung_rhodopsin"/>
    <property type="match status" value="1"/>
</dbReference>
<feature type="transmembrane region" description="Helical" evidence="2">
    <location>
        <begin position="22"/>
        <end position="42"/>
    </location>
</feature>
<gene>
    <name evidence="4" type="ORF">K469DRAFT_685333</name>
</gene>
<sequence>MADLIPSGYRFSTVTSNDHGGLIYIAAFLGFTYSTLCFVTRCGIKWRVFGLDDWAMCVAQTATTIQFILVIVSLSAGLGKNFDFLTENQYLRMASMQYANQIVLYLSIGFSKIAAVLLIQRLFTRDARTFWIICNIVTALMVVWTIIAAFMVSVGCSPKSTAPVAESDTCPSLIARYQVIVITDSLTDILLVLVPAYLVWQLQMSTKLKLQVISAFAFRLPLLPLSILAFTNYYRSLHSNNPGVDRTPAIIFQQSELSFSLIAATAPCLKSWIRGFDTGSGNKVEYTSHGYSSNGYNGGSYKMQSFGSQNGDKGDVKVSSKPFAGAGHGHGRGRANTTKVTTAALSSRTQREEDASITSHSSQEMIIRRDVQWEVRREDVR</sequence>
<feature type="compositionally biased region" description="Polar residues" evidence="1">
    <location>
        <begin position="336"/>
        <end position="348"/>
    </location>
</feature>
<dbReference type="AlphaFoldDB" id="A0A6A6EAB6"/>
<evidence type="ECO:0000259" key="3">
    <source>
        <dbReference type="Pfam" id="PF20684"/>
    </source>
</evidence>
<evidence type="ECO:0000313" key="4">
    <source>
        <dbReference type="EMBL" id="KAF2187995.1"/>
    </source>
</evidence>
<keyword evidence="2" id="KW-0472">Membrane</keyword>
<dbReference type="EMBL" id="ML994625">
    <property type="protein sequence ID" value="KAF2187995.1"/>
    <property type="molecule type" value="Genomic_DNA"/>
</dbReference>
<proteinExistence type="predicted"/>
<protein>
    <recommendedName>
        <fullName evidence="3">Rhodopsin domain-containing protein</fullName>
    </recommendedName>
</protein>
<evidence type="ECO:0000313" key="5">
    <source>
        <dbReference type="Proteomes" id="UP000800200"/>
    </source>
</evidence>
<dbReference type="InterPro" id="IPR049326">
    <property type="entry name" value="Rhodopsin_dom_fungi"/>
</dbReference>
<organism evidence="4 5">
    <name type="scientific">Zopfia rhizophila CBS 207.26</name>
    <dbReference type="NCBI Taxonomy" id="1314779"/>
    <lineage>
        <taxon>Eukaryota</taxon>
        <taxon>Fungi</taxon>
        <taxon>Dikarya</taxon>
        <taxon>Ascomycota</taxon>
        <taxon>Pezizomycotina</taxon>
        <taxon>Dothideomycetes</taxon>
        <taxon>Dothideomycetes incertae sedis</taxon>
        <taxon>Zopfiaceae</taxon>
        <taxon>Zopfia</taxon>
    </lineage>
</organism>
<evidence type="ECO:0000256" key="1">
    <source>
        <dbReference type="SAM" id="MobiDB-lite"/>
    </source>
</evidence>
<feature type="domain" description="Rhodopsin" evidence="3">
    <location>
        <begin position="41"/>
        <end position="273"/>
    </location>
</feature>
<keyword evidence="2" id="KW-1133">Transmembrane helix</keyword>